<dbReference type="PANTHER" id="PTHR32305">
    <property type="match status" value="1"/>
</dbReference>
<evidence type="ECO:0000256" key="1">
    <source>
        <dbReference type="ARBA" id="ARBA00022737"/>
    </source>
</evidence>
<comment type="caution">
    <text evidence="7">The sequence shown here is derived from an EMBL/GenBank/DDBJ whole genome shotgun (WGS) entry which is preliminary data.</text>
</comment>
<feature type="region of interest" description="Disordered" evidence="2">
    <location>
        <begin position="1"/>
        <end position="44"/>
    </location>
</feature>
<accession>A0ABU4UL90</accession>
<dbReference type="NCBIfam" id="TIGR01643">
    <property type="entry name" value="YD_repeat_2x"/>
    <property type="match status" value="11"/>
</dbReference>
<dbReference type="Pfam" id="PF14414">
    <property type="entry name" value="WHH"/>
    <property type="match status" value="1"/>
</dbReference>
<dbReference type="Gene3D" id="2.180.10.10">
    <property type="entry name" value="RHS repeat-associated core"/>
    <property type="match status" value="2"/>
</dbReference>
<dbReference type="InterPro" id="IPR002477">
    <property type="entry name" value="Peptidoglycan-bd-like"/>
</dbReference>
<proteinExistence type="predicted"/>
<dbReference type="NCBIfam" id="TIGR03696">
    <property type="entry name" value="Rhs_assc_core"/>
    <property type="match status" value="1"/>
</dbReference>
<keyword evidence="3" id="KW-1133">Transmembrane helix</keyword>
<dbReference type="RefSeq" id="WP_319963142.1">
    <property type="nucleotide sequence ID" value="NZ_JAXARY010000035.1"/>
</dbReference>
<feature type="domain" description="DUF6531" evidence="5">
    <location>
        <begin position="355"/>
        <end position="426"/>
    </location>
</feature>
<feature type="compositionally biased region" description="Basic and acidic residues" evidence="2">
    <location>
        <begin position="1"/>
        <end position="18"/>
    </location>
</feature>
<protein>
    <submittedName>
        <fullName evidence="7">RHS repeat-associated core domain-containing protein</fullName>
    </submittedName>
</protein>
<sequence length="1473" mass="162785">MAGWKDPRPTGSEIRPRNIDAGTTIRDATPRPTPIGVLPGQPAKAAPRIVPTRSGLPTLKPGSQGAEVRQLQGLLNACLSPSPNLVLDGRFAQATANAVRQYQQSVGINADGIVGKDTWFYLLKGDKAKVAAPMPPPPPATASTSAVQPAPAPNMPMPIPVETVGSWTLERKFSEALRLTAPKLPGSMRREFEALLSPESLAIMAATLVIWAGAHVFGVGEIVDILMLVGGILMFGLAVFGVARDLGEFLAITATAGNEQDLDEAATHLADAIAVIGVAAFVALLAKVRSLRGKKGLARESGAASEAVTPSQATGKSASGKAPARAGAAAEGEAAGPATSSKPAEPVGSQCVTKGCPISMVTGEEMLEKVDFTWDGPLPLEWRRFYRSGQSDIDRQLGYGWLTPLDEWLEIGEAVTFCNADGQRVELPLPKPGAHSINISEQLRLYRENGQFRLVEPSGLAKTFTGRSGRCPLRAWHNSQGQSLYFHRDANGDVERISASWNKHLLVERQGRRIVSIRPGKRVGSGFEAAGQPLVNYLYSEEGDLIGARDRLEQGESYAYRNHVIARRTLPSGFNFYFEWDQDTPQGKCLHNWGDNGVYDYRFEWLPDGVSHAIDSRGGVAIYRHDPQGLLLLERSPEGRETRHSYNADNQLAQTVAPDGGITRFSYDKEGRLVGVSDALGFSQRVKYDKQGNPVELIDALDQRWLRRYDANGRLEETVAANGAVTQYQYNAQGVPVRITDALGRTRSLLWDEQLRLVGEIGFEGIKTRYQYDDDDRIVAIVDQDKRTTRYGYDAAGRVTAVQHADGSTVQLRYNAAGLLTHYIDGLGHTTEYRYDDGLSQPTARIDPLGHEMRYRYDSERNLIGLINPKGETYSLNYDRDENLIEEIGFDGRIQRYRYNAAGALEAYLQPGADGDWSVTRFERDRLGRLLKKHAADGSLSQYGYDPLGRLQLAKNADSLVLLGYNALGQINQENQNGAIVRHKYDLLGRRTHTETPDRHRIDYRFGERYLDSIEFDGQTLTSHRYDDLGREIGRSQGLLNTDYDYDPLGRLLRQRVAGKGQAPLIGRQYSYDTAGKLRELDDLRQGRSQYHYDPAARLIRSEGLSPESFVHDPAGNLLGASAEAGRVEGDRLLMMGDRHYSYDAAGNLIEEKRGKAGHIVTRYQYDADNRLIRAETPNGVSQYSYDALGRRIAKHTAQGETRFQYDGPRLLAETDSQRSRIYLFEPGSFRPLLLHEQDNTHASGTTYHYHLDHLGTPRELTDSQGKIVWSARYRAYGNLALADVEAIDNPLRFQGQYCDAETGLHYNLNRYYDPNAGRFIHQDPIGIKGGINIYCYLVNPIMSVDPLGLAPLTGVDFSGSPDLFPSGTGQQSIVEITMQGSRSRDFVQAYKAAGISPVDAEGYTWHHVDDFNPSTGKTTMQLVKTEAHEASFPHRGSVSQFEKQYGVEYDSKESVDIANKNGWLKGRKPKCG</sequence>
<dbReference type="InterPro" id="IPR045351">
    <property type="entry name" value="DUF6531"/>
</dbReference>
<feature type="domain" description="Teneurin-like YD-shell" evidence="6">
    <location>
        <begin position="771"/>
        <end position="947"/>
    </location>
</feature>
<evidence type="ECO:0000259" key="6">
    <source>
        <dbReference type="Pfam" id="PF25023"/>
    </source>
</evidence>
<evidence type="ECO:0000313" key="8">
    <source>
        <dbReference type="Proteomes" id="UP001284537"/>
    </source>
</evidence>
<evidence type="ECO:0000259" key="5">
    <source>
        <dbReference type="Pfam" id="PF20148"/>
    </source>
</evidence>
<dbReference type="InterPro" id="IPR056823">
    <property type="entry name" value="TEN-like_YD-shell"/>
</dbReference>
<dbReference type="InterPro" id="IPR050708">
    <property type="entry name" value="T6SS_VgrG/RHS"/>
</dbReference>
<feature type="region of interest" description="Disordered" evidence="2">
    <location>
        <begin position="302"/>
        <end position="349"/>
    </location>
</feature>
<dbReference type="Gene3D" id="1.10.101.10">
    <property type="entry name" value="PGBD-like superfamily/PGBD"/>
    <property type="match status" value="1"/>
</dbReference>
<dbReference type="InterPro" id="IPR031325">
    <property type="entry name" value="RHS_repeat"/>
</dbReference>
<dbReference type="InterPro" id="IPR006530">
    <property type="entry name" value="YD"/>
</dbReference>
<name>A0ABU4UL90_9GAMM</name>
<dbReference type="InterPro" id="IPR022385">
    <property type="entry name" value="Rhs_assc_core"/>
</dbReference>
<dbReference type="Pfam" id="PF20148">
    <property type="entry name" value="DUF6531"/>
    <property type="match status" value="1"/>
</dbReference>
<dbReference type="Pfam" id="PF01471">
    <property type="entry name" value="PG_binding_1"/>
    <property type="match status" value="1"/>
</dbReference>
<feature type="transmembrane region" description="Helical" evidence="3">
    <location>
        <begin position="200"/>
        <end position="218"/>
    </location>
</feature>
<evidence type="ECO:0000259" key="4">
    <source>
        <dbReference type="Pfam" id="PF01471"/>
    </source>
</evidence>
<dbReference type="Pfam" id="PF05593">
    <property type="entry name" value="RHS_repeat"/>
    <property type="match status" value="2"/>
</dbReference>
<feature type="transmembrane region" description="Helical" evidence="3">
    <location>
        <begin position="265"/>
        <end position="286"/>
    </location>
</feature>
<evidence type="ECO:0000256" key="2">
    <source>
        <dbReference type="SAM" id="MobiDB-lite"/>
    </source>
</evidence>
<evidence type="ECO:0000313" key="7">
    <source>
        <dbReference type="EMBL" id="MDX8130251.1"/>
    </source>
</evidence>
<feature type="compositionally biased region" description="Low complexity" evidence="2">
    <location>
        <begin position="315"/>
        <end position="338"/>
    </location>
</feature>
<dbReference type="InterPro" id="IPR032869">
    <property type="entry name" value="WHH_dom_containing"/>
</dbReference>
<keyword evidence="8" id="KW-1185">Reference proteome</keyword>
<dbReference type="Gene3D" id="3.90.930.1">
    <property type="match status" value="1"/>
</dbReference>
<gene>
    <name evidence="7" type="ORF">QLH52_23375</name>
</gene>
<dbReference type="EMBL" id="JAXARY010000035">
    <property type="protein sequence ID" value="MDX8130251.1"/>
    <property type="molecule type" value="Genomic_DNA"/>
</dbReference>
<feature type="transmembrane region" description="Helical" evidence="3">
    <location>
        <begin position="225"/>
        <end position="243"/>
    </location>
</feature>
<dbReference type="Pfam" id="PF25023">
    <property type="entry name" value="TEN_YD-shell"/>
    <property type="match status" value="2"/>
</dbReference>
<dbReference type="SUPFAM" id="SSF47090">
    <property type="entry name" value="PGBD-like"/>
    <property type="match status" value="1"/>
</dbReference>
<keyword evidence="1" id="KW-0677">Repeat</keyword>
<reference evidence="7 8" key="1">
    <citation type="submission" date="2023-11" db="EMBL/GenBank/DDBJ databases">
        <authorList>
            <person name="Ouyang M.-Y."/>
        </authorList>
    </citation>
    <scope>NUCLEOTIDE SEQUENCE [LARGE SCALE GENOMIC DNA]</scope>
    <source>
        <strain evidence="7 8">OY6</strain>
    </source>
</reference>
<dbReference type="PRINTS" id="PR00394">
    <property type="entry name" value="RHSPROTEIN"/>
</dbReference>
<organism evidence="7 8">
    <name type="scientific">Methylomonas defluvii</name>
    <dbReference type="NCBI Taxonomy" id="3045149"/>
    <lineage>
        <taxon>Bacteria</taxon>
        <taxon>Pseudomonadati</taxon>
        <taxon>Pseudomonadota</taxon>
        <taxon>Gammaproteobacteria</taxon>
        <taxon>Methylococcales</taxon>
        <taxon>Methylococcaceae</taxon>
        <taxon>Methylomonas</taxon>
    </lineage>
</organism>
<evidence type="ECO:0000256" key="3">
    <source>
        <dbReference type="SAM" id="Phobius"/>
    </source>
</evidence>
<dbReference type="InterPro" id="IPR036365">
    <property type="entry name" value="PGBD-like_sf"/>
</dbReference>
<dbReference type="PANTHER" id="PTHR32305:SF15">
    <property type="entry name" value="PROTEIN RHSA-RELATED"/>
    <property type="match status" value="1"/>
</dbReference>
<dbReference type="Proteomes" id="UP001284537">
    <property type="component" value="Unassembled WGS sequence"/>
</dbReference>
<keyword evidence="3" id="KW-0812">Transmembrane</keyword>
<dbReference type="InterPro" id="IPR036366">
    <property type="entry name" value="PGBDSf"/>
</dbReference>
<keyword evidence="3" id="KW-0472">Membrane</keyword>
<feature type="domain" description="Teneurin-like YD-shell" evidence="6">
    <location>
        <begin position="1086"/>
        <end position="1324"/>
    </location>
</feature>
<feature type="domain" description="Peptidoglycan binding-like" evidence="4">
    <location>
        <begin position="64"/>
        <end position="119"/>
    </location>
</feature>